<dbReference type="AlphaFoldDB" id="A0A1G9WPP6"/>
<organism evidence="4 5">
    <name type="scientific">Nocardioides szechwanensis</name>
    <dbReference type="NCBI Taxonomy" id="1005944"/>
    <lineage>
        <taxon>Bacteria</taxon>
        <taxon>Bacillati</taxon>
        <taxon>Actinomycetota</taxon>
        <taxon>Actinomycetes</taxon>
        <taxon>Propionibacteriales</taxon>
        <taxon>Nocardioidaceae</taxon>
        <taxon>Nocardioides</taxon>
    </lineage>
</organism>
<name>A0A1G9WPP6_9ACTN</name>
<keyword evidence="2" id="KW-0732">Signal</keyword>
<dbReference type="PROSITE" id="PS51257">
    <property type="entry name" value="PROKAR_LIPOPROTEIN"/>
    <property type="match status" value="1"/>
</dbReference>
<dbReference type="STRING" id="1005944.SAMN05192576_1121"/>
<evidence type="ECO:0000313" key="5">
    <source>
        <dbReference type="Proteomes" id="UP000199004"/>
    </source>
</evidence>
<dbReference type="EMBL" id="FNIC01000001">
    <property type="protein sequence ID" value="SDM86409.1"/>
    <property type="molecule type" value="Genomic_DNA"/>
</dbReference>
<dbReference type="OrthoDB" id="134475at2"/>
<dbReference type="InterPro" id="IPR001434">
    <property type="entry name" value="OmcB-like_DUF11"/>
</dbReference>
<feature type="compositionally biased region" description="Pro residues" evidence="1">
    <location>
        <begin position="611"/>
        <end position="621"/>
    </location>
</feature>
<dbReference type="Pfam" id="PF01345">
    <property type="entry name" value="DUF11"/>
    <property type="match status" value="1"/>
</dbReference>
<feature type="chain" id="PRO_5011535379" evidence="2">
    <location>
        <begin position="25"/>
        <end position="1047"/>
    </location>
</feature>
<keyword evidence="5" id="KW-1185">Reference proteome</keyword>
<reference evidence="4 5" key="1">
    <citation type="submission" date="2016-10" db="EMBL/GenBank/DDBJ databases">
        <authorList>
            <person name="de Groot N.N."/>
        </authorList>
    </citation>
    <scope>NUCLEOTIDE SEQUENCE [LARGE SCALE GENOMIC DNA]</scope>
    <source>
        <strain evidence="4 5">CGMCC 1.11147</strain>
    </source>
</reference>
<evidence type="ECO:0000256" key="2">
    <source>
        <dbReference type="SAM" id="SignalP"/>
    </source>
</evidence>
<feature type="region of interest" description="Disordered" evidence="1">
    <location>
        <begin position="609"/>
        <end position="628"/>
    </location>
</feature>
<proteinExistence type="predicted"/>
<accession>A0A1G9WPP6</accession>
<feature type="domain" description="DUF11" evidence="3">
    <location>
        <begin position="529"/>
        <end position="611"/>
    </location>
</feature>
<feature type="signal peptide" evidence="2">
    <location>
        <begin position="1"/>
        <end position="24"/>
    </location>
</feature>
<dbReference type="Gene3D" id="2.60.40.3080">
    <property type="match status" value="1"/>
</dbReference>
<sequence>MRRSMLVIGFVVLSCLSAVPPAQAATAAYTATVITPAPPAKPFTVIDPTSFSGWDVSMTPRALYRVYHARPRLTVACNLQATGAFCGPTRTVVDSSGTDFKSQGNSGTHIIEASGRLYTWGTRVLDASAGVVCIDTNLPDTTPNPFCGYTKMTGTGGAAVNGIYGTVSNPVQVGSKWYAFNYVAGAPSSSATGANTLLCFDFATLAACPASPISLGIAGTFQPPWGASYGAPAIAQIGGNIIISYITSAAAITCWDPATGAVCAGSWPVANARANGYRGAPFPVLDTAGATRGFCLATGNPADCYNVTGGALAIPFGLTSTLRENHRFNGPAVILGDRVYLANDVYSKVQCYDFGSAAPCPSFPRPITSIYTVNADPARPSCLWVVSNVGVGGSSAVTPMDAFTGKECDSGSIRVLASPVISPAAQCVPDSYTQLAILSPDRTTYTDGAVAFLDGNGAPITSIADRPIGADGTVDLTGLNLNTAAGLPQFLITLNHPTTTTPTAVTTELSWNGADAPECNPPAPPPAADLSLTKNVDVSTAAAGQTVTYTLTVHNAGPADSHDVTITDALPAGLTWSSSSPGCTGTTTVTCQLNTVPSGASRSVVIQATVTPPPPPPPPTTGPTDPTLTHQLDATKVEAHLSVVGPSTATQSATCPDGYLATDGTVRIDHVDGGTLSDVSVVSSAATPDGTGWAGTLTSTATGQVQAKVIVVCLTDHTTATQGHDHALTVSDPLLEFTTWSGPGAETQPLNCPAGEVAIAPSYTDLTGARVTSNEPTTTGWQFGVTAHGPGGGTFSIRCLRSTTANAAGHHHALRLIELEDTLTVDAGSGTESALTCADQAKGIVADYTSMALSLGTDPQPKTRLFRFHNPTSEELDAGIGLLCLEVRTGGATTNSPVTTPTEPTSVTVTNEARVTASTNDPSPGDNTATASFTATSGPAPVVLLARAATVTTTRAGDTVVSVRVRCNARCAFSARLLALANAGSRIHLGDVLARGRDRSRAGTTITVRLRATHGAGRLLRKDRIHRARLVVTLADGTRLSRNVRLR</sequence>
<evidence type="ECO:0000313" key="4">
    <source>
        <dbReference type="EMBL" id="SDM86409.1"/>
    </source>
</evidence>
<dbReference type="NCBIfam" id="TIGR01451">
    <property type="entry name" value="B_ant_repeat"/>
    <property type="match status" value="1"/>
</dbReference>
<dbReference type="Proteomes" id="UP000199004">
    <property type="component" value="Unassembled WGS sequence"/>
</dbReference>
<dbReference type="InterPro" id="IPR047589">
    <property type="entry name" value="DUF11_rpt"/>
</dbReference>
<evidence type="ECO:0000259" key="3">
    <source>
        <dbReference type="Pfam" id="PF01345"/>
    </source>
</evidence>
<protein>
    <submittedName>
        <fullName evidence="4">Conserved repeat domain-containing protein</fullName>
    </submittedName>
</protein>
<gene>
    <name evidence="4" type="ORF">SAMN05192576_1121</name>
</gene>
<evidence type="ECO:0000256" key="1">
    <source>
        <dbReference type="SAM" id="MobiDB-lite"/>
    </source>
</evidence>